<dbReference type="GO" id="GO:0042597">
    <property type="term" value="C:periplasmic space"/>
    <property type="evidence" value="ECO:0007669"/>
    <property type="project" value="UniProtKB-SubCell"/>
</dbReference>
<proteinExistence type="inferred from homology"/>
<feature type="signal peptide" evidence="4">
    <location>
        <begin position="1"/>
        <end position="27"/>
    </location>
</feature>
<accession>A0A1H3LRL3</accession>
<keyword evidence="6" id="KW-0966">Cell projection</keyword>
<comment type="function">
    <text evidence="4">Involved in the assembly process of the P-ring formation. It may associate with FlgF on the rod constituting a structure essential for the P-ring assembly or may act as a modulator protein for the P-ring assembly.</text>
</comment>
<sequence length="148" mass="15437">MTRPVRSSAVSVALLAAALLAPAAAMAESVVALRTIRPQQVLTQGDVKLDPATIAGAHDKIDDVIGQEARVAIYPGRAVMRGTLGRPALVDRNQVVELIFDKGGLVITTEGRALARGGVGERIRVMNLSSRTTLFGTVAPDGSVIVSQ</sequence>
<name>A0A1H3LRL3_9RHOB</name>
<dbReference type="AlphaFoldDB" id="A0A1H3LRL3"/>
<feature type="chain" id="PRO_5011331547" description="Flagella basal body P-ring formation protein FlgA" evidence="4">
    <location>
        <begin position="28"/>
        <end position="148"/>
    </location>
</feature>
<evidence type="ECO:0000256" key="3">
    <source>
        <dbReference type="ARBA" id="ARBA00022764"/>
    </source>
</evidence>
<dbReference type="InterPro" id="IPR039246">
    <property type="entry name" value="Flagellar_FlgA"/>
</dbReference>
<keyword evidence="3 4" id="KW-0574">Periplasm</keyword>
<dbReference type="InterPro" id="IPR017585">
    <property type="entry name" value="SAF_FlgA"/>
</dbReference>
<dbReference type="GO" id="GO:0044780">
    <property type="term" value="P:bacterial-type flagellum assembly"/>
    <property type="evidence" value="ECO:0007669"/>
    <property type="project" value="InterPro"/>
</dbReference>
<dbReference type="Gene3D" id="3.90.1210.10">
    <property type="entry name" value="Antifreeze-like/N-acetylneuraminic acid synthase C-terminal domain"/>
    <property type="match status" value="1"/>
</dbReference>
<dbReference type="Pfam" id="PF13144">
    <property type="entry name" value="ChapFlgA"/>
    <property type="match status" value="1"/>
</dbReference>
<evidence type="ECO:0000256" key="4">
    <source>
        <dbReference type="RuleBase" id="RU362063"/>
    </source>
</evidence>
<reference evidence="6 7" key="1">
    <citation type="submission" date="2016-10" db="EMBL/GenBank/DDBJ databases">
        <authorList>
            <person name="de Groot N.N."/>
        </authorList>
    </citation>
    <scope>NUCLEOTIDE SEQUENCE [LARGE SCALE GENOMIC DNA]</scope>
    <source>
        <strain evidence="6 7">DSM 26880</strain>
    </source>
</reference>
<evidence type="ECO:0000256" key="2">
    <source>
        <dbReference type="ARBA" id="ARBA00022729"/>
    </source>
</evidence>
<dbReference type="PANTHER" id="PTHR36307:SF1">
    <property type="entry name" value="FLAGELLA BASAL BODY P-RING FORMATION PROTEIN FLGA"/>
    <property type="match status" value="1"/>
</dbReference>
<dbReference type="InterPro" id="IPR013974">
    <property type="entry name" value="SAF"/>
</dbReference>
<dbReference type="Gene3D" id="2.30.30.760">
    <property type="match status" value="1"/>
</dbReference>
<keyword evidence="6" id="KW-0282">Flagellum</keyword>
<keyword evidence="2 4" id="KW-0732">Signal</keyword>
<dbReference type="Proteomes" id="UP000199286">
    <property type="component" value="Unassembled WGS sequence"/>
</dbReference>
<organism evidence="6 7">
    <name type="scientific">Citreimonas salinaria</name>
    <dbReference type="NCBI Taxonomy" id="321339"/>
    <lineage>
        <taxon>Bacteria</taxon>
        <taxon>Pseudomonadati</taxon>
        <taxon>Pseudomonadota</taxon>
        <taxon>Alphaproteobacteria</taxon>
        <taxon>Rhodobacterales</taxon>
        <taxon>Roseobacteraceae</taxon>
        <taxon>Citreimonas</taxon>
    </lineage>
</organism>
<comment type="subcellular location">
    <subcellularLocation>
        <location evidence="1 4">Periplasm</location>
    </subcellularLocation>
</comment>
<dbReference type="RefSeq" id="WP_089884462.1">
    <property type="nucleotide sequence ID" value="NZ_FNPF01000014.1"/>
</dbReference>
<dbReference type="STRING" id="321339.SAMN05444340_11432"/>
<evidence type="ECO:0000313" key="7">
    <source>
        <dbReference type="Proteomes" id="UP000199286"/>
    </source>
</evidence>
<dbReference type="NCBIfam" id="TIGR03170">
    <property type="entry name" value="flgA_cterm"/>
    <property type="match status" value="1"/>
</dbReference>
<dbReference type="SMART" id="SM00858">
    <property type="entry name" value="SAF"/>
    <property type="match status" value="1"/>
</dbReference>
<protein>
    <recommendedName>
        <fullName evidence="4">Flagella basal body P-ring formation protein FlgA</fullName>
    </recommendedName>
</protein>
<keyword evidence="7" id="KW-1185">Reference proteome</keyword>
<evidence type="ECO:0000313" key="6">
    <source>
        <dbReference type="EMBL" id="SDY67187.1"/>
    </source>
</evidence>
<feature type="domain" description="SAF" evidence="5">
    <location>
        <begin position="27"/>
        <end position="85"/>
    </location>
</feature>
<evidence type="ECO:0000259" key="5">
    <source>
        <dbReference type="SMART" id="SM00858"/>
    </source>
</evidence>
<keyword evidence="4" id="KW-1005">Bacterial flagellum biogenesis</keyword>
<gene>
    <name evidence="6" type="ORF">SAMN05444340_11432</name>
</gene>
<comment type="similarity">
    <text evidence="4">Belongs to the FlgA family.</text>
</comment>
<keyword evidence="6" id="KW-0969">Cilium</keyword>
<dbReference type="CDD" id="cd11614">
    <property type="entry name" value="SAF_CpaB_FlgA_like"/>
    <property type="match status" value="1"/>
</dbReference>
<dbReference type="EMBL" id="FNPF01000014">
    <property type="protein sequence ID" value="SDY67187.1"/>
    <property type="molecule type" value="Genomic_DNA"/>
</dbReference>
<dbReference type="OrthoDB" id="7619725at2"/>
<dbReference type="PANTHER" id="PTHR36307">
    <property type="entry name" value="FLAGELLA BASAL BODY P-RING FORMATION PROTEIN FLGA"/>
    <property type="match status" value="1"/>
</dbReference>
<evidence type="ECO:0000256" key="1">
    <source>
        <dbReference type="ARBA" id="ARBA00004418"/>
    </source>
</evidence>